<dbReference type="KEGG" id="hor:Hore_16940"/>
<proteinExistence type="predicted"/>
<dbReference type="AlphaFoldDB" id="B8CYS4"/>
<dbReference type="Proteomes" id="UP000000719">
    <property type="component" value="Chromosome"/>
</dbReference>
<name>B8CYS4_HALOH</name>
<dbReference type="InterPro" id="IPR029767">
    <property type="entry name" value="WecB-like"/>
</dbReference>
<protein>
    <submittedName>
        <fullName evidence="2">UDP-N-acetylglucosamine 2-epimerase</fullName>
        <ecNumber evidence="2">5.1.3.14</ecNumber>
    </submittedName>
</protein>
<dbReference type="GO" id="GO:0004553">
    <property type="term" value="F:hydrolase activity, hydrolyzing O-glycosyl compounds"/>
    <property type="evidence" value="ECO:0007669"/>
    <property type="project" value="InterPro"/>
</dbReference>
<dbReference type="NCBIfam" id="TIGR03568">
    <property type="entry name" value="NeuC_NnaA"/>
    <property type="match status" value="1"/>
</dbReference>
<evidence type="ECO:0000313" key="3">
    <source>
        <dbReference type="Proteomes" id="UP000000719"/>
    </source>
</evidence>
<dbReference type="Gene3D" id="3.40.50.2000">
    <property type="entry name" value="Glycogen Phosphorylase B"/>
    <property type="match status" value="2"/>
</dbReference>
<dbReference type="InterPro" id="IPR003331">
    <property type="entry name" value="UDP_GlcNAc_Epimerase_2_dom"/>
</dbReference>
<dbReference type="GO" id="GO:0006047">
    <property type="term" value="P:UDP-N-acetylglucosamine metabolic process"/>
    <property type="evidence" value="ECO:0007669"/>
    <property type="project" value="InterPro"/>
</dbReference>
<feature type="domain" description="UDP-N-acetylglucosamine 2-epimerase" evidence="1">
    <location>
        <begin position="25"/>
        <end position="371"/>
    </location>
</feature>
<dbReference type="HOGENOM" id="CLU_061127_0_0_9"/>
<dbReference type="STRING" id="373903.Hore_16940"/>
<dbReference type="SUPFAM" id="SSF53756">
    <property type="entry name" value="UDP-Glycosyltransferase/glycogen phosphorylase"/>
    <property type="match status" value="1"/>
</dbReference>
<dbReference type="eggNOG" id="COG0381">
    <property type="taxonomic scope" value="Bacteria"/>
</dbReference>
<sequence>MIKKKVCVVTGTRAEYGLLRPLIKRINESNLLELQIIVTGMHLSPEFGLTYRYIEDDGFKIDEKIEILLSSDTPVGVSKSMGLTLISFSEAYQRLNPDLIIILGDRFEVFSAMAAATVSKIPVAHIHGGELTQGAFDDSFRHCMTKMAYLHFTSTEEYRKRVIQLGEEPDRVFNVGALGVENILNLNFYSKEDLERKLNINLLDKYFLVVFHPVTLEKQTVHKQFSELLDALNSYNKNLVKIFIKANSDNGGRIINQMIDSFVEGQEKAYSFTSLPVKTYLSLLRHSWCIVGNSSSGILEAPSFQVPTINIGDRQKGRVKAESVIDCDPVKKNIVKSLDVINSSRFRKKLNNINNPYGAGNTSKKIINIIEDYLSNNKINLKKEFYDIDFDLI</sequence>
<evidence type="ECO:0000259" key="1">
    <source>
        <dbReference type="Pfam" id="PF02350"/>
    </source>
</evidence>
<reference evidence="2 3" key="1">
    <citation type="journal article" date="2009" name="PLoS ONE">
        <title>Genome analysis of the anaerobic thermohalophilic bacterium Halothermothrix orenii.</title>
        <authorList>
            <person name="Mavromatis K."/>
            <person name="Ivanova N."/>
            <person name="Anderson I."/>
            <person name="Lykidis A."/>
            <person name="Hooper S.D."/>
            <person name="Sun H."/>
            <person name="Kunin V."/>
            <person name="Lapidus A."/>
            <person name="Hugenholtz P."/>
            <person name="Patel B."/>
            <person name="Kyrpides N.C."/>
        </authorList>
    </citation>
    <scope>NUCLEOTIDE SEQUENCE [LARGE SCALE GENOMIC DNA]</scope>
    <source>
        <strain evidence="3">H 168 / OCM 544 / DSM 9562</strain>
    </source>
</reference>
<dbReference type="RefSeq" id="WP_015923413.1">
    <property type="nucleotide sequence ID" value="NC_011899.1"/>
</dbReference>
<dbReference type="EC" id="5.1.3.14" evidence="2"/>
<keyword evidence="3" id="KW-1185">Reference proteome</keyword>
<dbReference type="Pfam" id="PF02350">
    <property type="entry name" value="Epimerase_2"/>
    <property type="match status" value="1"/>
</dbReference>
<keyword evidence="2" id="KW-0413">Isomerase</keyword>
<evidence type="ECO:0000313" key="2">
    <source>
        <dbReference type="EMBL" id="ACL70443.1"/>
    </source>
</evidence>
<dbReference type="PANTHER" id="PTHR43174">
    <property type="entry name" value="UDP-N-ACETYLGLUCOSAMINE 2-EPIMERASE"/>
    <property type="match status" value="1"/>
</dbReference>
<dbReference type="PANTHER" id="PTHR43174:SF3">
    <property type="entry name" value="UDP-N-ACETYLGLUCOSAMINE 2-EPIMERASE"/>
    <property type="match status" value="1"/>
</dbReference>
<dbReference type="GO" id="GO:0008761">
    <property type="term" value="F:UDP-N-acetylglucosamine 2-epimerase activity"/>
    <property type="evidence" value="ECO:0007669"/>
    <property type="project" value="UniProtKB-EC"/>
</dbReference>
<accession>B8CYS4</accession>
<dbReference type="InterPro" id="IPR020004">
    <property type="entry name" value="UDP-GlcNAc_Epase"/>
</dbReference>
<organism evidence="2 3">
    <name type="scientific">Halothermothrix orenii (strain H 168 / OCM 544 / DSM 9562)</name>
    <dbReference type="NCBI Taxonomy" id="373903"/>
    <lineage>
        <taxon>Bacteria</taxon>
        <taxon>Bacillati</taxon>
        <taxon>Bacillota</taxon>
        <taxon>Clostridia</taxon>
        <taxon>Halanaerobiales</taxon>
        <taxon>Halothermotrichaceae</taxon>
        <taxon>Halothermothrix</taxon>
    </lineage>
</organism>
<dbReference type="EMBL" id="CP001098">
    <property type="protein sequence ID" value="ACL70443.1"/>
    <property type="molecule type" value="Genomic_DNA"/>
</dbReference>
<dbReference type="CDD" id="cd03786">
    <property type="entry name" value="GTB_UDP-GlcNAc_2-Epimerase"/>
    <property type="match status" value="1"/>
</dbReference>
<gene>
    <name evidence="2" type="ordered locus">Hore_16940</name>
</gene>